<feature type="domain" description="PNPLA" evidence="5">
    <location>
        <begin position="12"/>
        <end position="178"/>
    </location>
</feature>
<dbReference type="CDD" id="cd07208">
    <property type="entry name" value="Pat_hypo_Ecoli_yjju_like"/>
    <property type="match status" value="1"/>
</dbReference>
<comment type="caution">
    <text evidence="4">Lacks conserved residue(s) required for the propagation of feature annotation.</text>
</comment>
<dbReference type="GO" id="GO:0016787">
    <property type="term" value="F:hydrolase activity"/>
    <property type="evidence" value="ECO:0007669"/>
    <property type="project" value="UniProtKB-UniRule"/>
</dbReference>
<name>A0A0A3IVB4_9BACL</name>
<keyword evidence="7" id="KW-1185">Reference proteome</keyword>
<keyword evidence="2 4" id="KW-0442">Lipid degradation</keyword>
<dbReference type="PANTHER" id="PTHR14226:SF25">
    <property type="entry name" value="PHOSPHOESTERASE"/>
    <property type="match status" value="1"/>
</dbReference>
<feature type="active site" description="Nucleophile" evidence="4">
    <location>
        <position position="45"/>
    </location>
</feature>
<evidence type="ECO:0000256" key="3">
    <source>
        <dbReference type="ARBA" id="ARBA00023098"/>
    </source>
</evidence>
<dbReference type="Gene3D" id="3.40.1090.10">
    <property type="entry name" value="Cytosolic phospholipase A2 catalytic domain"/>
    <property type="match status" value="2"/>
</dbReference>
<evidence type="ECO:0000313" key="7">
    <source>
        <dbReference type="Proteomes" id="UP000030595"/>
    </source>
</evidence>
<proteinExistence type="predicted"/>
<gene>
    <name evidence="6" type="ORF">CD30_18015</name>
</gene>
<dbReference type="SUPFAM" id="SSF52151">
    <property type="entry name" value="FabD/lysophospholipase-like"/>
    <property type="match status" value="1"/>
</dbReference>
<dbReference type="Pfam" id="PF01734">
    <property type="entry name" value="Patatin"/>
    <property type="match status" value="1"/>
</dbReference>
<dbReference type="eggNOG" id="COG4667">
    <property type="taxonomic scope" value="Bacteria"/>
</dbReference>
<evidence type="ECO:0000313" key="6">
    <source>
        <dbReference type="EMBL" id="KGR88729.1"/>
    </source>
</evidence>
<keyword evidence="1 4" id="KW-0378">Hydrolase</keyword>
<evidence type="ECO:0000259" key="5">
    <source>
        <dbReference type="PROSITE" id="PS51635"/>
    </source>
</evidence>
<dbReference type="PANTHER" id="PTHR14226">
    <property type="entry name" value="NEUROPATHY TARGET ESTERASE/SWISS CHEESE D.MELANOGASTER"/>
    <property type="match status" value="1"/>
</dbReference>
<dbReference type="Pfam" id="PF19890">
    <property type="entry name" value="DUF6363"/>
    <property type="match status" value="1"/>
</dbReference>
<feature type="active site" description="Proton acceptor" evidence="4">
    <location>
        <position position="165"/>
    </location>
</feature>
<feature type="short sequence motif" description="DGA/G" evidence="4">
    <location>
        <begin position="165"/>
        <end position="167"/>
    </location>
</feature>
<protein>
    <submittedName>
        <fullName evidence="6">Phospholipase</fullName>
    </submittedName>
</protein>
<comment type="caution">
    <text evidence="6">The sequence shown here is derived from an EMBL/GenBank/DDBJ whole genome shotgun (WGS) entry which is preliminary data.</text>
</comment>
<evidence type="ECO:0000256" key="1">
    <source>
        <dbReference type="ARBA" id="ARBA00022801"/>
    </source>
</evidence>
<sequence>MMDLVDVKDTSLILEGGTFRTVFTAGILDAFLENEILMPYIVGISAGAINACSYISEQKERTLRVFTNYRHDKRYIGFRNFIKEKSLFGLNYAYDVIPNQLDKFDWGAFQSYKGSIQFGVTNAKTGQVEYKNALEMDKSCTLLRATCAIPVLFPEIKINETPYFDGGLADPIPIHKAIQDGYEKHVIILTRPQGYRKQSDRQSKFTMKLLQARYPKLVDTIKKRVIRYNETMHFIEKLEAEGKVFIFRPDYPVQSLEKDVNVMRKSYEMGYKQAMGKMDELKKFLNIK</sequence>
<dbReference type="EMBL" id="JPVQ01000059">
    <property type="protein sequence ID" value="KGR88729.1"/>
    <property type="molecule type" value="Genomic_DNA"/>
</dbReference>
<dbReference type="Proteomes" id="UP000030595">
    <property type="component" value="Unassembled WGS sequence"/>
</dbReference>
<dbReference type="InterPro" id="IPR002641">
    <property type="entry name" value="PNPLA_dom"/>
</dbReference>
<dbReference type="PROSITE" id="PS51635">
    <property type="entry name" value="PNPLA"/>
    <property type="match status" value="1"/>
</dbReference>
<dbReference type="AlphaFoldDB" id="A0A0A3IVB4"/>
<dbReference type="GO" id="GO:0016042">
    <property type="term" value="P:lipid catabolic process"/>
    <property type="evidence" value="ECO:0007669"/>
    <property type="project" value="UniProtKB-UniRule"/>
</dbReference>
<dbReference type="OrthoDB" id="9802424at2"/>
<evidence type="ECO:0000256" key="4">
    <source>
        <dbReference type="PROSITE-ProRule" id="PRU01161"/>
    </source>
</evidence>
<accession>A0A0A3IVB4</accession>
<reference evidence="6 7" key="1">
    <citation type="submission" date="2014-02" db="EMBL/GenBank/DDBJ databases">
        <title>Draft genome sequence of Lysinibacillus massiliensis CCUG 49529.</title>
        <authorList>
            <person name="Zhang F."/>
            <person name="Wang G."/>
            <person name="Zhang L."/>
        </authorList>
    </citation>
    <scope>NUCLEOTIDE SEQUENCE [LARGE SCALE GENOMIC DNA]</scope>
    <source>
        <strain evidence="6 7">CCUG 49529</strain>
    </source>
</reference>
<organism evidence="6 7">
    <name type="scientific">Ureibacillus massiliensis 4400831 = CIP 108448 = CCUG 49529</name>
    <dbReference type="NCBI Taxonomy" id="1211035"/>
    <lineage>
        <taxon>Bacteria</taxon>
        <taxon>Bacillati</taxon>
        <taxon>Bacillota</taxon>
        <taxon>Bacilli</taxon>
        <taxon>Bacillales</taxon>
        <taxon>Caryophanaceae</taxon>
        <taxon>Ureibacillus</taxon>
    </lineage>
</organism>
<feature type="short sequence motif" description="GXSXG" evidence="4">
    <location>
        <begin position="43"/>
        <end position="47"/>
    </location>
</feature>
<evidence type="ECO:0000256" key="2">
    <source>
        <dbReference type="ARBA" id="ARBA00022963"/>
    </source>
</evidence>
<dbReference type="InterPro" id="IPR037483">
    <property type="entry name" value="YjjU-like"/>
</dbReference>
<keyword evidence="3 4" id="KW-0443">Lipid metabolism</keyword>
<dbReference type="InterPro" id="IPR050301">
    <property type="entry name" value="NTE"/>
</dbReference>
<dbReference type="InterPro" id="IPR016035">
    <property type="entry name" value="Acyl_Trfase/lysoPLipase"/>
</dbReference>
<dbReference type="InterPro" id="IPR045943">
    <property type="entry name" value="DUF6363"/>
</dbReference>